<reference evidence="1" key="1">
    <citation type="submission" date="2015-09" db="EMBL/GenBank/DDBJ databases">
        <authorList>
            <consortium name="Pathogen Informatics"/>
        </authorList>
    </citation>
    <scope>NUCLEOTIDE SEQUENCE [LARGE SCALE GENOMIC DNA]</scope>
    <source>
        <strain evidence="1">2789STDY5834846</strain>
    </source>
</reference>
<accession>A0A174G2Q0</accession>
<dbReference type="RefSeq" id="WP_008768599.1">
    <property type="nucleotide sequence ID" value="NZ_CAJTBQ010000067.1"/>
</dbReference>
<sequence>MKTITLQLYTFDELSEEVQKEIIERERWNIMDQCMEAYGSDYVTSLRTFEKLTNTQSCSWSVNYSGYNFNFKYNNNPIFECPIDCSNDIYAEELCGKLLFRYINNNIMPYITQGRYYSSSGKYINEKYTYKYRRSRIIKSVGDDCPLTGMCYDFYLLEPIIKYYKTWCSYPDNFSLTDLIEQCYDSFFKCWHEEYEYWANDENAIREELHNNQYEDRLYYMDGRVYSGPLDDVA</sequence>
<organism evidence="1">
    <name type="scientific">Bacteroides faecis</name>
    <dbReference type="NCBI Taxonomy" id="674529"/>
    <lineage>
        <taxon>Bacteria</taxon>
        <taxon>Pseudomonadati</taxon>
        <taxon>Bacteroidota</taxon>
        <taxon>Bacteroidia</taxon>
        <taxon>Bacteroidales</taxon>
        <taxon>Bacteroidaceae</taxon>
        <taxon>Bacteroides</taxon>
    </lineage>
</organism>
<dbReference type="Proteomes" id="UP000095606">
    <property type="component" value="Unassembled WGS sequence"/>
</dbReference>
<protein>
    <submittedName>
        <fullName evidence="1">Uncharacterized protein</fullName>
    </submittedName>
</protein>
<gene>
    <name evidence="1" type="ORF">ERS852461_00528</name>
</gene>
<dbReference type="AlphaFoldDB" id="A0A174G2Q0"/>
<dbReference type="EMBL" id="CZAE01000002">
    <property type="protein sequence ID" value="CUO55130.1"/>
    <property type="molecule type" value="Genomic_DNA"/>
</dbReference>
<name>A0A174G2Q0_9BACE</name>
<evidence type="ECO:0000313" key="1">
    <source>
        <dbReference type="EMBL" id="CUO55130.1"/>
    </source>
</evidence>
<proteinExistence type="predicted"/>